<dbReference type="InterPro" id="IPR021150">
    <property type="entry name" value="Ubiq_cyt_c_chap"/>
</dbReference>
<organism evidence="4 5">
    <name type="scientific">Azospirillum griseum</name>
    <dbReference type="NCBI Taxonomy" id="2496639"/>
    <lineage>
        <taxon>Bacteria</taxon>
        <taxon>Pseudomonadati</taxon>
        <taxon>Pseudomonadota</taxon>
        <taxon>Alphaproteobacteria</taxon>
        <taxon>Rhodospirillales</taxon>
        <taxon>Azospirillaceae</taxon>
        <taxon>Azospirillum</taxon>
    </lineage>
</organism>
<sequence>MASGYGTATGHQARPPLPRWPNHRIRPFVLSTKLRVSRKVPAVSVSLFGRLFGRLFAAVGAPTAARPVDGLFAAIVTQARRVEFYRDLGVPDTLDGRFDLVALHCFLTMRRLKGQGARAAKLSQRLYERMVDDYEKSLMEMGVGDSGIGRRVKTMARGMAGRIKAYDEALSDSNDRRLEVALDNNVYGTAQNADSAHLTALAAYVRKAADGLDVQTLDTLLIGRLAFPTDISGLVVDGV</sequence>
<proteinExistence type="inferred from homology"/>
<dbReference type="OrthoDB" id="7158889at2"/>
<evidence type="ECO:0000259" key="3">
    <source>
        <dbReference type="Pfam" id="PF03981"/>
    </source>
</evidence>
<evidence type="ECO:0000313" key="5">
    <source>
        <dbReference type="Proteomes" id="UP000277007"/>
    </source>
</evidence>
<dbReference type="Proteomes" id="UP000277007">
    <property type="component" value="Unassembled WGS sequence"/>
</dbReference>
<dbReference type="EMBL" id="RXMA01000001">
    <property type="protein sequence ID" value="RTR24654.1"/>
    <property type="molecule type" value="Genomic_DNA"/>
</dbReference>
<comment type="similarity">
    <text evidence="2">Belongs to the UPF0174 family.</text>
</comment>
<gene>
    <name evidence="4" type="ORF">EJ903_00120</name>
</gene>
<protein>
    <submittedName>
        <fullName evidence="4">Ubiquinol-cytochrome C chaperone</fullName>
    </submittedName>
</protein>
<keyword evidence="5" id="KW-1185">Reference proteome</keyword>
<dbReference type="Pfam" id="PF03981">
    <property type="entry name" value="Ubiq_cyt_C_chap"/>
    <property type="match status" value="1"/>
</dbReference>
<reference evidence="4 5" key="1">
    <citation type="submission" date="2018-12" db="EMBL/GenBank/DDBJ databases">
        <authorList>
            <person name="Yang Y."/>
        </authorList>
    </citation>
    <scope>NUCLEOTIDE SEQUENCE [LARGE SCALE GENOMIC DNA]</scope>
    <source>
        <strain evidence="4 5">L-25-5w-1</strain>
    </source>
</reference>
<evidence type="ECO:0000256" key="1">
    <source>
        <dbReference type="ARBA" id="ARBA00006407"/>
    </source>
</evidence>
<comment type="caution">
    <text evidence="4">The sequence shown here is derived from an EMBL/GenBank/DDBJ whole genome shotgun (WGS) entry which is preliminary data.</text>
</comment>
<dbReference type="AlphaFoldDB" id="A0A431VPD9"/>
<feature type="domain" description="Ubiquinol-cytochrome c chaperone" evidence="3">
    <location>
        <begin position="87"/>
        <end position="227"/>
    </location>
</feature>
<evidence type="ECO:0000256" key="2">
    <source>
        <dbReference type="ARBA" id="ARBA00006436"/>
    </source>
</evidence>
<comment type="similarity">
    <text evidence="1">Belongs to the CBP3 family.</text>
</comment>
<dbReference type="InterPro" id="IPR007129">
    <property type="entry name" value="Ubiqinol_cyt_c_chaperone_CPB3"/>
</dbReference>
<accession>A0A431VPD9</accession>
<name>A0A431VPD9_9PROT</name>
<evidence type="ECO:0000313" key="4">
    <source>
        <dbReference type="EMBL" id="RTR24654.1"/>
    </source>
</evidence>
<dbReference type="PANTHER" id="PTHR12184">
    <property type="entry name" value="UBIQUINOL-CYTOCHROME C REDUCTASE COMPLEX ASSEMBLY FACTOR 1 FAMILY MEMBER"/>
    <property type="match status" value="1"/>
</dbReference>
<dbReference type="PANTHER" id="PTHR12184:SF1">
    <property type="entry name" value="UBIQUINOL-CYTOCHROME-C REDUCTASE COMPLEX ASSEMBLY FACTOR 1"/>
    <property type="match status" value="1"/>
</dbReference>